<dbReference type="GeneID" id="69103452"/>
<dbReference type="KEGG" id="step:IC006_0632"/>
<evidence type="ECO:0000313" key="1">
    <source>
        <dbReference type="EMBL" id="BBG23348.1"/>
    </source>
</evidence>
<gene>
    <name evidence="1" type="ORF">IC006_0632</name>
    <name evidence="2" type="ORF">IC007_0608</name>
</gene>
<dbReference type="AlphaFoldDB" id="A0A510DT63"/>
<dbReference type="STRING" id="1294262.GCA_001316085_02935"/>
<reference evidence="4" key="1">
    <citation type="submission" date="2018-09" db="EMBL/GenBank/DDBJ databases">
        <title>Complete Genome Sequencing of Sulfolobus sp. JCM 16834.</title>
        <authorList>
            <person name="Kato S."/>
            <person name="Itoh T."/>
            <person name="Ohkuma M."/>
        </authorList>
    </citation>
    <scope>NUCLEOTIDE SEQUENCE [LARGE SCALE GENOMIC DNA]</scope>
    <source>
        <strain evidence="4">IC-007</strain>
    </source>
</reference>
<protein>
    <submittedName>
        <fullName evidence="1">Uncharacterized protein</fullName>
    </submittedName>
</protein>
<dbReference type="EMBL" id="AP018929">
    <property type="protein sequence ID" value="BBG23348.1"/>
    <property type="molecule type" value="Genomic_DNA"/>
</dbReference>
<name>A0A510DT63_9CREN</name>
<organism evidence="1 3">
    <name type="scientific">Sulfuracidifex tepidarius</name>
    <dbReference type="NCBI Taxonomy" id="1294262"/>
    <lineage>
        <taxon>Archaea</taxon>
        <taxon>Thermoproteota</taxon>
        <taxon>Thermoprotei</taxon>
        <taxon>Sulfolobales</taxon>
        <taxon>Sulfolobaceae</taxon>
        <taxon>Sulfuracidifex</taxon>
    </lineage>
</organism>
<evidence type="ECO:0000313" key="4">
    <source>
        <dbReference type="Proteomes" id="UP000325030"/>
    </source>
</evidence>
<proteinExistence type="predicted"/>
<keyword evidence="3" id="KW-1185">Reference proteome</keyword>
<sequence length="104" mass="11369">MKSLDSNLSTLYSIFAYSAKYEAMRKICGRSDLDNCLGYLTEESNLYSSIDPALGVLSIGMGVGTPIETDEKFFSTFLPISGFLLKVTGKVSKMGETLKSSIFQ</sequence>
<dbReference type="EMBL" id="AP018930">
    <property type="protein sequence ID" value="BBG26103.1"/>
    <property type="molecule type" value="Genomic_DNA"/>
</dbReference>
<reference evidence="1 3" key="2">
    <citation type="journal article" date="2020" name="Int. J. Syst. Evol. Microbiol.">
        <title>Sulfuracidifex tepidarius gen. nov., sp. nov. and transfer of Sulfolobus metallicus Huber and Stetter 1992 to the genus Sulfuracidifex as Sulfuracidifex metallicus comb. nov.</title>
        <authorList>
            <person name="Itoh T."/>
            <person name="Miura T."/>
            <person name="Sakai H.D."/>
            <person name="Kato S."/>
            <person name="Ohkuma M."/>
            <person name="Takashina T."/>
        </authorList>
    </citation>
    <scope>NUCLEOTIDE SEQUENCE [LARGE SCALE GENOMIC DNA]</scope>
    <source>
        <strain evidence="1 3">IC-006</strain>
        <strain evidence="2">IC-007</strain>
    </source>
</reference>
<accession>A0A510E0S9</accession>
<accession>A0A510DT63</accession>
<dbReference type="RefSeq" id="WP_232048987.1">
    <property type="nucleotide sequence ID" value="NZ_AP018929.1"/>
</dbReference>
<evidence type="ECO:0000313" key="2">
    <source>
        <dbReference type="EMBL" id="BBG26103.1"/>
    </source>
</evidence>
<evidence type="ECO:0000313" key="3">
    <source>
        <dbReference type="Proteomes" id="UP000322983"/>
    </source>
</evidence>
<dbReference type="Proteomes" id="UP000325030">
    <property type="component" value="Chromosome"/>
</dbReference>
<dbReference type="Proteomes" id="UP000322983">
    <property type="component" value="Chromosome"/>
</dbReference>